<sequence length="625" mass="62407">MSLNALWTATAGLKATQAAISVVSQNVANAGTAGYVRRTIDTVPTGPGNSGVAVGAVTRNFDAAALKQLRSETAGAAYTATRADITSQIDKLYGTPGSATALDGTLNTFTNSLQQLSASPNSAAARTAVLSNAAALAGQINAAAGSVQDLRTGVEAQLGSDTAAASTLLKNIATLNSKIQNTLDDTARADLQDQRDQAVNSLASYMDISTVDQRDGTTTVLTGSGVTLVDRGSAASLTFDGRGTLNATSAYSTDPTKRTVGTITATTPGGAKIDLGSPGALRSGSLAAGLELRDTTLPQAQRQLDDLASGLAGSLTDNTVTGTVTANSAAIDLTGIQAGNTLTIPVTLSNGSVRNISLIASTSPTATVDPSVTNDSTGFAQTFDISGGPATYANAIQTALNALSAAATAKGYPAVPTLTATGTTASVTLTGTASTAVKGASATITAPTSASDFTTGFPKIALFTDGTNKLYTGSLESGAQITGFAQRITVNGALVSNPAPLTAASATDPTASGARALSIFNTLTTAQHTFSSASGIGGIAAPYTTSVTGFARDVIAAQGSASTSAATMNDTQQVALSTAQSRFASSAGVNIDEEMSNLIALQTAYGANARVLTAARDMLNQLLQI</sequence>
<keyword evidence="10" id="KW-0282">Flagellum</keyword>
<evidence type="ECO:0000256" key="4">
    <source>
        <dbReference type="ARBA" id="ARBA00016244"/>
    </source>
</evidence>
<organism evidence="10 11">
    <name type="scientific">Methylobacterium aerolatum</name>
    <dbReference type="NCBI Taxonomy" id="418708"/>
    <lineage>
        <taxon>Bacteria</taxon>
        <taxon>Pseudomonadati</taxon>
        <taxon>Pseudomonadota</taxon>
        <taxon>Alphaproteobacteria</taxon>
        <taxon>Hyphomicrobiales</taxon>
        <taxon>Methylobacteriaceae</taxon>
        <taxon>Methylobacterium</taxon>
    </lineage>
</organism>
<comment type="similarity">
    <text evidence="3">Belongs to the flagella basal body rod proteins family.</text>
</comment>
<dbReference type="Proteomes" id="UP001231124">
    <property type="component" value="Unassembled WGS sequence"/>
</dbReference>
<dbReference type="InterPro" id="IPR053927">
    <property type="entry name" value="FlgK_helical"/>
</dbReference>
<reference evidence="10 11" key="1">
    <citation type="submission" date="2023-07" db="EMBL/GenBank/DDBJ databases">
        <title>Genomic Encyclopedia of Type Strains, Phase IV (KMG-IV): sequencing the most valuable type-strain genomes for metagenomic binning, comparative biology and taxonomic classification.</title>
        <authorList>
            <person name="Goeker M."/>
        </authorList>
    </citation>
    <scope>NUCLEOTIDE SEQUENCE [LARGE SCALE GENOMIC DNA]</scope>
    <source>
        <strain evidence="10 11">DSM 19013</strain>
    </source>
</reference>
<dbReference type="SUPFAM" id="SSF64518">
    <property type="entry name" value="Phase 1 flagellin"/>
    <property type="match status" value="1"/>
</dbReference>
<dbReference type="PANTHER" id="PTHR30033">
    <property type="entry name" value="FLAGELLAR HOOK-ASSOCIATED PROTEIN 1"/>
    <property type="match status" value="1"/>
</dbReference>
<evidence type="ECO:0000259" key="9">
    <source>
        <dbReference type="Pfam" id="PF22638"/>
    </source>
</evidence>
<evidence type="ECO:0000313" key="11">
    <source>
        <dbReference type="Proteomes" id="UP001231124"/>
    </source>
</evidence>
<keyword evidence="6" id="KW-0975">Bacterial flagellum</keyword>
<keyword evidence="10" id="KW-0969">Cilium</keyword>
<dbReference type="EMBL" id="JAUSVP010000005">
    <property type="protein sequence ID" value="MDQ0447685.1"/>
    <property type="molecule type" value="Genomic_DNA"/>
</dbReference>
<proteinExistence type="inferred from homology"/>
<accession>A0ABU0I186</accession>
<name>A0ABU0I186_9HYPH</name>
<feature type="domain" description="Flagellar hook-associated protein FlgK helical" evidence="9">
    <location>
        <begin position="87"/>
        <end position="316"/>
    </location>
</feature>
<dbReference type="InterPro" id="IPR010930">
    <property type="entry name" value="Flg_bb/hook_C_dom"/>
</dbReference>
<evidence type="ECO:0000256" key="5">
    <source>
        <dbReference type="ARBA" id="ARBA00022525"/>
    </source>
</evidence>
<dbReference type="InterPro" id="IPR001444">
    <property type="entry name" value="Flag_bb_rod_N"/>
</dbReference>
<evidence type="ECO:0000256" key="2">
    <source>
        <dbReference type="ARBA" id="ARBA00004613"/>
    </source>
</evidence>
<protein>
    <recommendedName>
        <fullName evidence="4">Flagellar hook-associated protein 1</fullName>
    </recommendedName>
</protein>
<evidence type="ECO:0000256" key="3">
    <source>
        <dbReference type="ARBA" id="ARBA00009677"/>
    </source>
</evidence>
<evidence type="ECO:0000256" key="6">
    <source>
        <dbReference type="ARBA" id="ARBA00023143"/>
    </source>
</evidence>
<dbReference type="InterPro" id="IPR002371">
    <property type="entry name" value="FlgK"/>
</dbReference>
<dbReference type="Pfam" id="PF06429">
    <property type="entry name" value="Flg_bbr_C"/>
    <property type="match status" value="1"/>
</dbReference>
<dbReference type="NCBIfam" id="TIGR02492">
    <property type="entry name" value="flgK_ends"/>
    <property type="match status" value="1"/>
</dbReference>
<keyword evidence="10" id="KW-0966">Cell projection</keyword>
<comment type="subcellular location">
    <subcellularLocation>
        <location evidence="1">Bacterial flagellum basal body</location>
    </subcellularLocation>
    <subcellularLocation>
        <location evidence="2">Secreted</location>
    </subcellularLocation>
</comment>
<dbReference type="PANTHER" id="PTHR30033:SF1">
    <property type="entry name" value="FLAGELLAR HOOK-ASSOCIATED PROTEIN 1"/>
    <property type="match status" value="1"/>
</dbReference>
<dbReference type="Pfam" id="PF22638">
    <property type="entry name" value="FlgK_D1"/>
    <property type="match status" value="1"/>
</dbReference>
<feature type="domain" description="Flagellar basal-body/hook protein C-terminal" evidence="8">
    <location>
        <begin position="582"/>
        <end position="625"/>
    </location>
</feature>
<comment type="caution">
    <text evidence="10">The sequence shown here is derived from an EMBL/GenBank/DDBJ whole genome shotgun (WGS) entry which is preliminary data.</text>
</comment>
<evidence type="ECO:0000259" key="7">
    <source>
        <dbReference type="Pfam" id="PF00460"/>
    </source>
</evidence>
<keyword evidence="11" id="KW-1185">Reference proteome</keyword>
<evidence type="ECO:0000313" key="10">
    <source>
        <dbReference type="EMBL" id="MDQ0447685.1"/>
    </source>
</evidence>
<evidence type="ECO:0000256" key="1">
    <source>
        <dbReference type="ARBA" id="ARBA00004117"/>
    </source>
</evidence>
<dbReference type="Pfam" id="PF00460">
    <property type="entry name" value="Flg_bb_rod"/>
    <property type="match status" value="1"/>
</dbReference>
<evidence type="ECO:0000259" key="8">
    <source>
        <dbReference type="Pfam" id="PF06429"/>
    </source>
</evidence>
<feature type="domain" description="Flagellar basal body rod protein N-terminal" evidence="7">
    <location>
        <begin position="8"/>
        <end position="35"/>
    </location>
</feature>
<gene>
    <name evidence="10" type="ORF">QO012_002185</name>
</gene>
<keyword evidence="5" id="KW-0964">Secreted</keyword>
<dbReference type="RefSeq" id="WP_238202845.1">
    <property type="nucleotide sequence ID" value="NZ_BPQE01000011.1"/>
</dbReference>
<dbReference type="PRINTS" id="PR01005">
    <property type="entry name" value="FLGHOOKAP1"/>
</dbReference>